<name>A0ABS3KU20_9PROT</name>
<dbReference type="Pfam" id="PF07589">
    <property type="entry name" value="PEP-CTERM"/>
    <property type="match status" value="1"/>
</dbReference>
<dbReference type="Gene3D" id="3.40.50.1110">
    <property type="entry name" value="SGNH hydrolase"/>
    <property type="match status" value="1"/>
</dbReference>
<keyword evidence="1" id="KW-0732">Signal</keyword>
<evidence type="ECO:0000259" key="2">
    <source>
        <dbReference type="Pfam" id="PF07589"/>
    </source>
</evidence>
<comment type="caution">
    <text evidence="3">The sequence shown here is derived from an EMBL/GenBank/DDBJ whole genome shotgun (WGS) entry which is preliminary data.</text>
</comment>
<reference evidence="3 4" key="1">
    <citation type="submission" date="2020-09" db="EMBL/GenBank/DDBJ databases">
        <title>Roseomonas.</title>
        <authorList>
            <person name="Zhu W."/>
        </authorList>
    </citation>
    <scope>NUCLEOTIDE SEQUENCE [LARGE SCALE GENOMIC DNA]</scope>
    <source>
        <strain evidence="3 4">573</strain>
    </source>
</reference>
<dbReference type="EMBL" id="JACTNG010000011">
    <property type="protein sequence ID" value="MBO1080979.1"/>
    <property type="molecule type" value="Genomic_DNA"/>
</dbReference>
<gene>
    <name evidence="3" type="ORF">IAI61_18200</name>
</gene>
<dbReference type="InterPro" id="IPR036514">
    <property type="entry name" value="SGNH_hydro_sf"/>
</dbReference>
<dbReference type="NCBIfam" id="TIGR02595">
    <property type="entry name" value="PEP_CTERM"/>
    <property type="match status" value="1"/>
</dbReference>
<proteinExistence type="predicted"/>
<organism evidence="3 4">
    <name type="scientific">Roseomonas haemaphysalidis</name>
    <dbReference type="NCBI Taxonomy" id="2768162"/>
    <lineage>
        <taxon>Bacteria</taxon>
        <taxon>Pseudomonadati</taxon>
        <taxon>Pseudomonadota</taxon>
        <taxon>Alphaproteobacteria</taxon>
        <taxon>Acetobacterales</taxon>
        <taxon>Roseomonadaceae</taxon>
        <taxon>Roseomonas</taxon>
    </lineage>
</organism>
<accession>A0ABS3KU20</accession>
<feature type="chain" id="PRO_5046623018" evidence="1">
    <location>
        <begin position="17"/>
        <end position="311"/>
    </location>
</feature>
<evidence type="ECO:0000313" key="4">
    <source>
        <dbReference type="Proteomes" id="UP001518989"/>
    </source>
</evidence>
<dbReference type="InterPro" id="IPR013424">
    <property type="entry name" value="Ice-binding_C"/>
</dbReference>
<keyword evidence="4" id="KW-1185">Reference proteome</keyword>
<sequence>MALTATLSLSALPAAADSILFVGNSFTYGEPAGGSPSIQNYNANSVTDLNGLGIGGVPALFKAFTEQAGLNYTVSLETAPGQGLDYHYTNKLALLDKPWDHVVLQSYSTLDASNPGNPAKLIQYAGLFANLLTAQNPNVDINLTATWSRADLTYRTQSPWLGKPIDAMQADVQQGYEQAKASNASINRVLEVGGAWNDAIQSGLADADPYDGVSTGLNLWAPDNYHASVFGYYLEALVVFGNVTGVDPLSLGANERVARDYGFTAEQTLALQRVAHGRVSVPEPSSLLLMGTALAGLGWVRRRRGAAAARA</sequence>
<feature type="domain" description="Ice-binding protein C-terminal" evidence="2">
    <location>
        <begin position="280"/>
        <end position="302"/>
    </location>
</feature>
<evidence type="ECO:0000313" key="3">
    <source>
        <dbReference type="EMBL" id="MBO1080979.1"/>
    </source>
</evidence>
<protein>
    <submittedName>
        <fullName evidence="3">PEP-CTERM sorting domain-containing protein</fullName>
    </submittedName>
</protein>
<evidence type="ECO:0000256" key="1">
    <source>
        <dbReference type="SAM" id="SignalP"/>
    </source>
</evidence>
<feature type="signal peptide" evidence="1">
    <location>
        <begin position="1"/>
        <end position="16"/>
    </location>
</feature>
<dbReference type="Proteomes" id="UP001518989">
    <property type="component" value="Unassembled WGS sequence"/>
</dbReference>